<dbReference type="Proteomes" id="UP000000271">
    <property type="component" value="Chromosome"/>
</dbReference>
<dbReference type="STRING" id="439292.Bsel_1895"/>
<dbReference type="EMBL" id="CP001791">
    <property type="protein sequence ID" value="ADH99399.1"/>
    <property type="molecule type" value="Genomic_DNA"/>
</dbReference>
<keyword evidence="3" id="KW-1185">Reference proteome</keyword>
<dbReference type="AlphaFoldDB" id="D6XUB3"/>
<dbReference type="RefSeq" id="WP_013172821.1">
    <property type="nucleotide sequence ID" value="NC_014219.1"/>
</dbReference>
<keyword evidence="1" id="KW-0472">Membrane</keyword>
<evidence type="ECO:0000313" key="3">
    <source>
        <dbReference type="Proteomes" id="UP000000271"/>
    </source>
</evidence>
<feature type="transmembrane region" description="Helical" evidence="1">
    <location>
        <begin position="145"/>
        <end position="169"/>
    </location>
</feature>
<feature type="transmembrane region" description="Helical" evidence="1">
    <location>
        <begin position="17"/>
        <end position="35"/>
    </location>
</feature>
<gene>
    <name evidence="2" type="ordered locus">Bsel_1895</name>
</gene>
<feature type="transmembrane region" description="Helical" evidence="1">
    <location>
        <begin position="242"/>
        <end position="264"/>
    </location>
</feature>
<evidence type="ECO:0000256" key="1">
    <source>
        <dbReference type="SAM" id="Phobius"/>
    </source>
</evidence>
<protein>
    <submittedName>
        <fullName evidence="2">Uncharacterized protein</fullName>
    </submittedName>
</protein>
<sequence>MWLALFIKEWQDSLPRFMLVMIVNSIGFLGMWIAIERGSLFFVLIAVALIVIHIIYLFFEWIIAFSREWRSNTHVQWLNLPVSGWVLLTSKMGAGLSQFLLSLIYAMAVAYVILGRMLHHAQRADSLFTGMADVLEPLSLAFAEFSPYIVIGITHAAASIGLAAVFIYLMAKSFRPFGWILAIVIVFGVNWLIDLIGEQSWYQALEQTVPLIRSDDVVERLLELFGEADSVMISNTGGDALYLGHIVMAFIGYAVVLFVCKWLIDRFVEA</sequence>
<reference evidence="2" key="1">
    <citation type="submission" date="2009-10" db="EMBL/GenBank/DDBJ databases">
        <title>Complete sequence of Bacillus selenitireducens MLS10.</title>
        <authorList>
            <consortium name="US DOE Joint Genome Institute"/>
            <person name="Lucas S."/>
            <person name="Copeland A."/>
            <person name="Lapidus A."/>
            <person name="Glavina del Rio T."/>
            <person name="Dalin E."/>
            <person name="Tice H."/>
            <person name="Bruce D."/>
            <person name="Goodwin L."/>
            <person name="Pitluck S."/>
            <person name="Sims D."/>
            <person name="Brettin T."/>
            <person name="Detter J.C."/>
            <person name="Han C."/>
            <person name="Larimer F."/>
            <person name="Land M."/>
            <person name="Hauser L."/>
            <person name="Kyrpides N."/>
            <person name="Ovchinnikova G."/>
            <person name="Stolz J."/>
        </authorList>
    </citation>
    <scope>NUCLEOTIDE SEQUENCE [LARGE SCALE GENOMIC DNA]</scope>
    <source>
        <strain evidence="2">MLS10</strain>
    </source>
</reference>
<keyword evidence="1" id="KW-1133">Transmembrane helix</keyword>
<organism evidence="2 3">
    <name type="scientific">Bacillus selenitireducens (strain ATCC 700615 / DSM 15326 / MLS10)</name>
    <dbReference type="NCBI Taxonomy" id="439292"/>
    <lineage>
        <taxon>Bacteria</taxon>
        <taxon>Bacillati</taxon>
        <taxon>Bacillota</taxon>
        <taxon>Bacilli</taxon>
        <taxon>Bacillales</taxon>
        <taxon>Bacillaceae</taxon>
        <taxon>Salisediminibacterium</taxon>
    </lineage>
</organism>
<feature type="transmembrane region" description="Helical" evidence="1">
    <location>
        <begin position="176"/>
        <end position="193"/>
    </location>
</feature>
<dbReference type="OrthoDB" id="2884965at2"/>
<accession>D6XUB3</accession>
<feature type="transmembrane region" description="Helical" evidence="1">
    <location>
        <begin position="41"/>
        <end position="63"/>
    </location>
</feature>
<name>D6XUB3_BACIE</name>
<dbReference type="HOGENOM" id="CLU_1029183_0_0_9"/>
<feature type="transmembrane region" description="Helical" evidence="1">
    <location>
        <begin position="99"/>
        <end position="118"/>
    </location>
</feature>
<keyword evidence="1" id="KW-0812">Transmembrane</keyword>
<evidence type="ECO:0000313" key="2">
    <source>
        <dbReference type="EMBL" id="ADH99399.1"/>
    </source>
</evidence>
<proteinExistence type="predicted"/>
<dbReference type="KEGG" id="bse:Bsel_1895"/>